<keyword evidence="3" id="KW-1185">Reference proteome</keyword>
<organism evidence="2 3">
    <name type="scientific">Melipona bicolor</name>
    <dbReference type="NCBI Taxonomy" id="60889"/>
    <lineage>
        <taxon>Eukaryota</taxon>
        <taxon>Metazoa</taxon>
        <taxon>Ecdysozoa</taxon>
        <taxon>Arthropoda</taxon>
        <taxon>Hexapoda</taxon>
        <taxon>Insecta</taxon>
        <taxon>Pterygota</taxon>
        <taxon>Neoptera</taxon>
        <taxon>Endopterygota</taxon>
        <taxon>Hymenoptera</taxon>
        <taxon>Apocrita</taxon>
        <taxon>Aculeata</taxon>
        <taxon>Apoidea</taxon>
        <taxon>Anthophila</taxon>
        <taxon>Apidae</taxon>
        <taxon>Melipona</taxon>
    </lineage>
</organism>
<dbReference type="EMBL" id="JAHYIQ010000024">
    <property type="protein sequence ID" value="KAK1121984.1"/>
    <property type="molecule type" value="Genomic_DNA"/>
</dbReference>
<feature type="compositionally biased region" description="Basic and acidic residues" evidence="1">
    <location>
        <begin position="15"/>
        <end position="33"/>
    </location>
</feature>
<evidence type="ECO:0000313" key="3">
    <source>
        <dbReference type="Proteomes" id="UP001177670"/>
    </source>
</evidence>
<dbReference type="AlphaFoldDB" id="A0AA40FML6"/>
<feature type="region of interest" description="Disordered" evidence="1">
    <location>
        <begin position="69"/>
        <end position="90"/>
    </location>
</feature>
<evidence type="ECO:0000313" key="2">
    <source>
        <dbReference type="EMBL" id="KAK1121984.1"/>
    </source>
</evidence>
<proteinExistence type="predicted"/>
<sequence length="124" mass="14457">MTFPTKRPTPRQRQTLHDTESNARKLKEDEKQHTRIEQMMVSPVENLLNKIGLDPTTSQLPISQLPTKLQDNKLPDTESNARKLKEDEKQNTRIEQMMTSPVENLTNKTLQRPSCQFLSFQRNV</sequence>
<protein>
    <submittedName>
        <fullName evidence="2">Uncharacterized protein</fullName>
    </submittedName>
</protein>
<gene>
    <name evidence="2" type="ORF">K0M31_009832</name>
</gene>
<accession>A0AA40FML6</accession>
<reference evidence="2" key="1">
    <citation type="submission" date="2021-10" db="EMBL/GenBank/DDBJ databases">
        <title>Melipona bicolor Genome sequencing and assembly.</title>
        <authorList>
            <person name="Araujo N.S."/>
            <person name="Arias M.C."/>
        </authorList>
    </citation>
    <scope>NUCLEOTIDE SEQUENCE</scope>
    <source>
        <strain evidence="2">USP_2M_L1-L4_2017</strain>
        <tissue evidence="2">Whole body</tissue>
    </source>
</reference>
<comment type="caution">
    <text evidence="2">The sequence shown here is derived from an EMBL/GenBank/DDBJ whole genome shotgun (WGS) entry which is preliminary data.</text>
</comment>
<feature type="compositionally biased region" description="Basic and acidic residues" evidence="1">
    <location>
        <begin position="70"/>
        <end position="90"/>
    </location>
</feature>
<dbReference type="Proteomes" id="UP001177670">
    <property type="component" value="Unassembled WGS sequence"/>
</dbReference>
<feature type="region of interest" description="Disordered" evidence="1">
    <location>
        <begin position="1"/>
        <end position="33"/>
    </location>
</feature>
<evidence type="ECO:0000256" key="1">
    <source>
        <dbReference type="SAM" id="MobiDB-lite"/>
    </source>
</evidence>
<name>A0AA40FML6_9HYME</name>